<name>A0ABD6ETN7_9BILA</name>
<evidence type="ECO:0000313" key="1">
    <source>
        <dbReference type="EMBL" id="MFH4980816.1"/>
    </source>
</evidence>
<gene>
    <name evidence="1" type="ORF">AB6A40_007525</name>
</gene>
<dbReference type="Proteomes" id="UP001608902">
    <property type="component" value="Unassembled WGS sequence"/>
</dbReference>
<keyword evidence="2" id="KW-1185">Reference proteome</keyword>
<comment type="caution">
    <text evidence="1">The sequence shown here is derived from an EMBL/GenBank/DDBJ whole genome shotgun (WGS) entry which is preliminary data.</text>
</comment>
<proteinExistence type="predicted"/>
<dbReference type="AlphaFoldDB" id="A0ABD6ETN7"/>
<reference evidence="1 2" key="1">
    <citation type="submission" date="2024-08" db="EMBL/GenBank/DDBJ databases">
        <title>Gnathostoma spinigerum genome.</title>
        <authorList>
            <person name="Gonzalez-Bertolin B."/>
            <person name="Monzon S."/>
            <person name="Zaballos A."/>
            <person name="Jimenez P."/>
            <person name="Dekumyoy P."/>
            <person name="Varona S."/>
            <person name="Cuesta I."/>
            <person name="Sumanam S."/>
            <person name="Adisakwattana P."/>
            <person name="Gasser R.B."/>
            <person name="Hernandez-Gonzalez A."/>
            <person name="Young N.D."/>
            <person name="Perteguer M.J."/>
        </authorList>
    </citation>
    <scope>NUCLEOTIDE SEQUENCE [LARGE SCALE GENOMIC DNA]</scope>
    <source>
        <strain evidence="1">AL3</strain>
        <tissue evidence="1">Liver</tissue>
    </source>
</reference>
<sequence length="111" mass="12628">MMEQESGIRPPVIRIRFHFDVTSNECSDNFLFEQIFCQIFRGIGCRDQHLFFTCVGSFFAFSKYDIVRNLSTKSSGPSRSPLWNSAWKPQSEPWAFPSNGVPHVPAAAPII</sequence>
<organism evidence="1 2">
    <name type="scientific">Gnathostoma spinigerum</name>
    <dbReference type="NCBI Taxonomy" id="75299"/>
    <lineage>
        <taxon>Eukaryota</taxon>
        <taxon>Metazoa</taxon>
        <taxon>Ecdysozoa</taxon>
        <taxon>Nematoda</taxon>
        <taxon>Chromadorea</taxon>
        <taxon>Rhabditida</taxon>
        <taxon>Spirurina</taxon>
        <taxon>Gnathostomatomorpha</taxon>
        <taxon>Gnathostomatoidea</taxon>
        <taxon>Gnathostomatidae</taxon>
        <taxon>Gnathostoma</taxon>
    </lineage>
</organism>
<protein>
    <submittedName>
        <fullName evidence="1">Uncharacterized protein</fullName>
    </submittedName>
</protein>
<accession>A0ABD6ETN7</accession>
<dbReference type="EMBL" id="JBGFUD010006129">
    <property type="protein sequence ID" value="MFH4980816.1"/>
    <property type="molecule type" value="Genomic_DNA"/>
</dbReference>
<evidence type="ECO:0000313" key="2">
    <source>
        <dbReference type="Proteomes" id="UP001608902"/>
    </source>
</evidence>